<evidence type="ECO:0000313" key="4">
    <source>
        <dbReference type="Proteomes" id="UP000596742"/>
    </source>
</evidence>
<dbReference type="Proteomes" id="UP000596742">
    <property type="component" value="Unassembled WGS sequence"/>
</dbReference>
<gene>
    <name evidence="3" type="ORF">MGAL_10B076897</name>
</gene>
<protein>
    <submittedName>
        <fullName evidence="3">Uncharacterized protein</fullName>
    </submittedName>
</protein>
<evidence type="ECO:0000256" key="1">
    <source>
        <dbReference type="SAM" id="Coils"/>
    </source>
</evidence>
<proteinExistence type="predicted"/>
<keyword evidence="1" id="KW-0175">Coiled coil</keyword>
<name>A0A8B6DI09_MYTGA</name>
<feature type="region of interest" description="Disordered" evidence="2">
    <location>
        <begin position="373"/>
        <end position="396"/>
    </location>
</feature>
<feature type="region of interest" description="Disordered" evidence="2">
    <location>
        <begin position="1"/>
        <end position="51"/>
    </location>
</feature>
<organism evidence="3 4">
    <name type="scientific">Mytilus galloprovincialis</name>
    <name type="common">Mediterranean mussel</name>
    <dbReference type="NCBI Taxonomy" id="29158"/>
    <lineage>
        <taxon>Eukaryota</taxon>
        <taxon>Metazoa</taxon>
        <taxon>Spiralia</taxon>
        <taxon>Lophotrochozoa</taxon>
        <taxon>Mollusca</taxon>
        <taxon>Bivalvia</taxon>
        <taxon>Autobranchia</taxon>
        <taxon>Pteriomorphia</taxon>
        <taxon>Mytilida</taxon>
        <taxon>Mytiloidea</taxon>
        <taxon>Mytilidae</taxon>
        <taxon>Mytilinae</taxon>
        <taxon>Mytilus</taxon>
    </lineage>
</organism>
<dbReference type="AlphaFoldDB" id="A0A8B6DI09"/>
<keyword evidence="4" id="KW-1185">Reference proteome</keyword>
<feature type="coiled-coil region" evidence="1">
    <location>
        <begin position="157"/>
        <end position="184"/>
    </location>
</feature>
<sequence>MTERISAPMGTQTADVIEWSRSLRSRSPSPSRQNVRSRSPSPSRPSTDRVIGNWRRSDMDIGNYLTDVQKSMPDFTFKKTKSTNKMRKSTGSLAANFNSTSTSNQKSKSNLANLDNIEAEYIKNLQQQIYFLELESNYLRDQAKKATEMHPKMTAEAERMLTKLRTMQLEIDSLQMEIKKKETIIAVTNTEKEKTFERLHDEEAARSRDKRNLMDEIIELKKEKDMMDRELNQKDSQLFDAKTELDKSATALKNAEIKIQSLRSQLEQRGEQHNLTQITLDEKRSELLSVQTQLRELEDKYYNNTLQIQDKVANDLKVMSSNEDEIRLLRQNLKETEMTAEHDRYMKSKLTDDNANLVRENALLTQQLGDLQKEVERERGARQTTESRHTQSHSELIQLRDREKDAKFEISHLQEQLRKEQEKSRHYLENLTKTESSTTTTELQLKTVKSRVSELESFQHAVERECEQLRKDKLLLVDHVSEIQRKLESKEQEIMLLRSQNQTMEGKLRDTDRMSMMESSMQSQKWEEFEKLAESMRSLSHTMSHTGSSTTRIQQY</sequence>
<feature type="compositionally biased region" description="Low complexity" evidence="2">
    <location>
        <begin position="96"/>
        <end position="108"/>
    </location>
</feature>
<feature type="region of interest" description="Disordered" evidence="2">
    <location>
        <begin position="80"/>
        <end position="108"/>
    </location>
</feature>
<dbReference type="OrthoDB" id="2130396at2759"/>
<feature type="coiled-coil region" evidence="1">
    <location>
        <begin position="480"/>
        <end position="507"/>
    </location>
</feature>
<feature type="compositionally biased region" description="Basic and acidic residues" evidence="2">
    <location>
        <begin position="373"/>
        <end position="389"/>
    </location>
</feature>
<evidence type="ECO:0000313" key="3">
    <source>
        <dbReference type="EMBL" id="VDI20515.1"/>
    </source>
</evidence>
<evidence type="ECO:0000256" key="2">
    <source>
        <dbReference type="SAM" id="MobiDB-lite"/>
    </source>
</evidence>
<feature type="compositionally biased region" description="Low complexity" evidence="2">
    <location>
        <begin position="20"/>
        <end position="45"/>
    </location>
</feature>
<comment type="caution">
    <text evidence="3">The sequence shown here is derived from an EMBL/GenBank/DDBJ whole genome shotgun (WGS) entry which is preliminary data.</text>
</comment>
<reference evidence="3" key="1">
    <citation type="submission" date="2018-11" db="EMBL/GenBank/DDBJ databases">
        <authorList>
            <person name="Alioto T."/>
            <person name="Alioto T."/>
        </authorList>
    </citation>
    <scope>NUCLEOTIDE SEQUENCE</scope>
</reference>
<accession>A0A8B6DI09</accession>
<dbReference type="EMBL" id="UYJE01003585">
    <property type="protein sequence ID" value="VDI20515.1"/>
    <property type="molecule type" value="Genomic_DNA"/>
</dbReference>